<sequence length="311" mass="32639">MHLIVLGAAAGGGFPQWNCACGNCRRARTGDPAAPARTQSSLAVSADGAGWLVLNASPDLRQQIQNTPALHPRADAGLRDSPIAAVAVTNGDVDHTGGLINLREGWPFSLYAHARLHATLDANPIFQVLNPEAVTRRDLPLDVRTPILDGAGAEIGLTVETFAVPGKVPLYQERGRGAGDYAGAAGDTVAVRLIQPGSDARVYYVPNCADLDPATARRLEGADLVFFDGTLYRDDEMRAAGLGHKTGRRMGHMPVAGPDGSLAALAGLGIKRSVYVHINNSNPILCADTHERAAVEAAGWDVAADGMEFEA</sequence>
<accession>A0ABS1DGI4</accession>
<dbReference type="Gene3D" id="3.60.15.10">
    <property type="entry name" value="Ribonuclease Z/Hydroxyacylglutathione hydrolase-like"/>
    <property type="match status" value="1"/>
</dbReference>
<evidence type="ECO:0000256" key="3">
    <source>
        <dbReference type="ARBA" id="ARBA00015084"/>
    </source>
</evidence>
<proteinExistence type="inferred from homology"/>
<evidence type="ECO:0000256" key="6">
    <source>
        <dbReference type="HAMAP-Rule" id="MF_00653"/>
    </source>
</evidence>
<dbReference type="HAMAP" id="MF_00653">
    <property type="entry name" value="PQQ_syn_PqqB"/>
    <property type="match status" value="1"/>
</dbReference>
<dbReference type="Proteomes" id="UP001296873">
    <property type="component" value="Unassembled WGS sequence"/>
</dbReference>
<reference evidence="8 9" key="1">
    <citation type="journal article" date="2020" name="Microorganisms">
        <title>Osmotic Adaptation and Compatible Solute Biosynthesis of Phototrophic Bacteria as Revealed from Genome Analyses.</title>
        <authorList>
            <person name="Imhoff J.F."/>
            <person name="Rahn T."/>
            <person name="Kunzel S."/>
            <person name="Keller A."/>
            <person name="Neulinger S.C."/>
        </authorList>
    </citation>
    <scope>NUCLEOTIDE SEQUENCE [LARGE SCALE GENOMIC DNA]</scope>
    <source>
        <strain evidence="8 9">DSM 9895</strain>
    </source>
</reference>
<comment type="caution">
    <text evidence="8">The sequence shown here is derived from an EMBL/GenBank/DDBJ whole genome shotgun (WGS) entry which is preliminary data.</text>
</comment>
<evidence type="ECO:0000256" key="1">
    <source>
        <dbReference type="ARBA" id="ARBA00004886"/>
    </source>
</evidence>
<keyword evidence="4 6" id="KW-0813">Transport</keyword>
<evidence type="ECO:0000256" key="2">
    <source>
        <dbReference type="ARBA" id="ARBA00008481"/>
    </source>
</evidence>
<evidence type="ECO:0000313" key="9">
    <source>
        <dbReference type="Proteomes" id="UP001296873"/>
    </source>
</evidence>
<comment type="similarity">
    <text evidence="2 6">Belongs to the PqqB family.</text>
</comment>
<feature type="domain" description="Metallo-beta-lactamase" evidence="7">
    <location>
        <begin position="51"/>
        <end position="278"/>
    </location>
</feature>
<dbReference type="RefSeq" id="WP_338050132.1">
    <property type="nucleotide sequence ID" value="NZ_NRRL01000037.1"/>
</dbReference>
<comment type="pathway">
    <text evidence="1 6">Cofactor biosynthesis; pyrroloquinoline quinone biosynthesis.</text>
</comment>
<dbReference type="EMBL" id="NRRL01000037">
    <property type="protein sequence ID" value="MBK1669052.1"/>
    <property type="molecule type" value="Genomic_DNA"/>
</dbReference>
<comment type="function">
    <text evidence="6">May be involved in the transport of PQQ or its precursor to the periplasm.</text>
</comment>
<evidence type="ECO:0000256" key="4">
    <source>
        <dbReference type="ARBA" id="ARBA00022448"/>
    </source>
</evidence>
<evidence type="ECO:0000259" key="7">
    <source>
        <dbReference type="Pfam" id="PF12706"/>
    </source>
</evidence>
<dbReference type="Pfam" id="PF12706">
    <property type="entry name" value="Lactamase_B_2"/>
    <property type="match status" value="1"/>
</dbReference>
<evidence type="ECO:0000256" key="5">
    <source>
        <dbReference type="ARBA" id="ARBA00022905"/>
    </source>
</evidence>
<organism evidence="8 9">
    <name type="scientific">Rhodovibrio sodomensis</name>
    <dbReference type="NCBI Taxonomy" id="1088"/>
    <lineage>
        <taxon>Bacteria</taxon>
        <taxon>Pseudomonadati</taxon>
        <taxon>Pseudomonadota</taxon>
        <taxon>Alphaproteobacteria</taxon>
        <taxon>Rhodospirillales</taxon>
        <taxon>Rhodovibrionaceae</taxon>
        <taxon>Rhodovibrio</taxon>
    </lineage>
</organism>
<dbReference type="InterPro" id="IPR001279">
    <property type="entry name" value="Metallo-B-lactamas"/>
</dbReference>
<gene>
    <name evidence="6" type="primary">pqqB</name>
    <name evidence="8" type="ORF">CKO28_13520</name>
</gene>
<dbReference type="NCBIfam" id="TIGR02108">
    <property type="entry name" value="PQQ_syn_pqqB"/>
    <property type="match status" value="1"/>
</dbReference>
<dbReference type="InterPro" id="IPR036866">
    <property type="entry name" value="RibonucZ/Hydroxyglut_hydro"/>
</dbReference>
<keyword evidence="5 6" id="KW-0884">PQQ biosynthesis</keyword>
<evidence type="ECO:0000313" key="8">
    <source>
        <dbReference type="EMBL" id="MBK1669052.1"/>
    </source>
</evidence>
<name>A0ABS1DGI4_9PROT</name>
<protein>
    <recommendedName>
        <fullName evidence="3 6">Coenzyme PQQ synthesis protein B</fullName>
    </recommendedName>
    <alternativeName>
        <fullName evidence="6">Pyrroloquinoline quinone biosynthesis protein B</fullName>
    </alternativeName>
</protein>
<dbReference type="InterPro" id="IPR011842">
    <property type="entry name" value="PQQ_synth_PqqB"/>
</dbReference>
<keyword evidence="9" id="KW-1185">Reference proteome</keyword>
<dbReference type="SUPFAM" id="SSF56281">
    <property type="entry name" value="Metallo-hydrolase/oxidoreductase"/>
    <property type="match status" value="1"/>
</dbReference>